<accession>A0A2H0V5S7</accession>
<dbReference type="InterPro" id="IPR000715">
    <property type="entry name" value="Glycosyl_transferase_4"/>
</dbReference>
<feature type="transmembrane region" description="Helical" evidence="7">
    <location>
        <begin position="164"/>
        <end position="185"/>
    </location>
</feature>
<evidence type="ECO:0000256" key="4">
    <source>
        <dbReference type="ARBA" id="ARBA00022692"/>
    </source>
</evidence>
<keyword evidence="3" id="KW-0808">Transferase</keyword>
<dbReference type="EMBL" id="PFAP01000038">
    <property type="protein sequence ID" value="PIR93759.1"/>
    <property type="molecule type" value="Genomic_DNA"/>
</dbReference>
<comment type="subcellular location">
    <subcellularLocation>
        <location evidence="1">Cell membrane</location>
        <topology evidence="1">Multi-pass membrane protein</topology>
    </subcellularLocation>
</comment>
<sequence length="349" mass="38603">PIFIFLAKRLRLVDKPGSDRKIHKKNIPLIGGLSILVTVLIVSSLYYLFSDALTVYKILPKHLLGILIGSVIIIIGGMIDDKKDLSAKWQIIFPLAAIITVIVSGIGIDWVRSPFGDSNLHLDTYKTTVFWFHGLPYRFTLLADMFTIFWLLATMYTTKLLDGLDGLVSGIGVIASVFIFIISIIDTPPQTDIALIGLIFAGALLSFLVYNFNPAKAFLGEGGSLLVGFILGVLSIVSGSKVGFTFIIVAIPMLDVLWTIIRRLMMGKNPFTASDRKHLHHRLLDAGFSVRTAVVILYIISIIFGLMVIWLQQSGYGLLILGFVVLLTFILLTGYIYKIIAEKARKDLD</sequence>
<dbReference type="Pfam" id="PF00953">
    <property type="entry name" value="Glycos_transf_4"/>
    <property type="match status" value="1"/>
</dbReference>
<name>A0A2H0V5S7_9BACT</name>
<reference evidence="9" key="1">
    <citation type="submission" date="2017-09" db="EMBL/GenBank/DDBJ databases">
        <title>Depth-based differentiation of microbial function through sediment-hosted aquifers and enrichment of novel symbionts in the deep terrestrial subsurface.</title>
        <authorList>
            <person name="Probst A.J."/>
            <person name="Ladd B."/>
            <person name="Jarett J.K."/>
            <person name="Geller-Mcgrath D.E."/>
            <person name="Sieber C.M.K."/>
            <person name="Emerson J.B."/>
            <person name="Anantharaman K."/>
            <person name="Thomas B.C."/>
            <person name="Malmstrom R."/>
            <person name="Stieglmeier M."/>
            <person name="Klingl A."/>
            <person name="Woyke T."/>
            <person name="Ryan C.M."/>
            <person name="Banfield J.F."/>
        </authorList>
    </citation>
    <scope>NUCLEOTIDE SEQUENCE [LARGE SCALE GENOMIC DNA]</scope>
</reference>
<dbReference type="GO" id="GO:0005886">
    <property type="term" value="C:plasma membrane"/>
    <property type="evidence" value="ECO:0007669"/>
    <property type="project" value="UniProtKB-SubCell"/>
</dbReference>
<keyword evidence="6 7" id="KW-0472">Membrane</keyword>
<evidence type="ECO:0000313" key="8">
    <source>
        <dbReference type="EMBL" id="PIR93759.1"/>
    </source>
</evidence>
<feature type="transmembrane region" description="Helical" evidence="7">
    <location>
        <begin position="91"/>
        <end position="110"/>
    </location>
</feature>
<feature type="transmembrane region" description="Helical" evidence="7">
    <location>
        <begin position="130"/>
        <end position="152"/>
    </location>
</feature>
<evidence type="ECO:0000256" key="7">
    <source>
        <dbReference type="SAM" id="Phobius"/>
    </source>
</evidence>
<comment type="caution">
    <text evidence="8">The sequence shown here is derived from an EMBL/GenBank/DDBJ whole genome shotgun (WGS) entry which is preliminary data.</text>
</comment>
<organism evidence="8 9">
    <name type="scientific">Candidatus Falkowbacteria bacterium CG10_big_fil_rev_8_21_14_0_10_39_11</name>
    <dbReference type="NCBI Taxonomy" id="1974565"/>
    <lineage>
        <taxon>Bacteria</taxon>
        <taxon>Candidatus Falkowiibacteriota</taxon>
    </lineage>
</organism>
<feature type="transmembrane region" description="Helical" evidence="7">
    <location>
        <begin position="316"/>
        <end position="337"/>
    </location>
</feature>
<dbReference type="GO" id="GO:0016780">
    <property type="term" value="F:phosphotransferase activity, for other substituted phosphate groups"/>
    <property type="evidence" value="ECO:0007669"/>
    <property type="project" value="InterPro"/>
</dbReference>
<keyword evidence="5 7" id="KW-1133">Transmembrane helix</keyword>
<protein>
    <recommendedName>
        <fullName evidence="10">Undecaprenyl-phosphate alpha-N-acetylglucosaminyl 1-phosphate transferase</fullName>
    </recommendedName>
</protein>
<feature type="non-terminal residue" evidence="8">
    <location>
        <position position="1"/>
    </location>
</feature>
<dbReference type="PANTHER" id="PTHR22926">
    <property type="entry name" value="PHOSPHO-N-ACETYLMURAMOYL-PENTAPEPTIDE-TRANSFERASE"/>
    <property type="match status" value="1"/>
</dbReference>
<feature type="transmembrane region" description="Helical" evidence="7">
    <location>
        <begin position="243"/>
        <end position="265"/>
    </location>
</feature>
<feature type="transmembrane region" description="Helical" evidence="7">
    <location>
        <begin position="191"/>
        <end position="210"/>
    </location>
</feature>
<evidence type="ECO:0000313" key="9">
    <source>
        <dbReference type="Proteomes" id="UP000229901"/>
    </source>
</evidence>
<evidence type="ECO:0000256" key="5">
    <source>
        <dbReference type="ARBA" id="ARBA00022989"/>
    </source>
</evidence>
<evidence type="ECO:0000256" key="1">
    <source>
        <dbReference type="ARBA" id="ARBA00004651"/>
    </source>
</evidence>
<evidence type="ECO:0000256" key="3">
    <source>
        <dbReference type="ARBA" id="ARBA00022679"/>
    </source>
</evidence>
<dbReference type="CDD" id="cd06853">
    <property type="entry name" value="GT_WecA_like"/>
    <property type="match status" value="1"/>
</dbReference>
<feature type="transmembrane region" description="Helical" evidence="7">
    <location>
        <begin position="217"/>
        <end position="237"/>
    </location>
</feature>
<dbReference type="Proteomes" id="UP000229901">
    <property type="component" value="Unassembled WGS sequence"/>
</dbReference>
<feature type="transmembrane region" description="Helical" evidence="7">
    <location>
        <begin position="27"/>
        <end position="49"/>
    </location>
</feature>
<evidence type="ECO:0000256" key="2">
    <source>
        <dbReference type="ARBA" id="ARBA00022475"/>
    </source>
</evidence>
<feature type="transmembrane region" description="Helical" evidence="7">
    <location>
        <begin position="286"/>
        <end position="310"/>
    </location>
</feature>
<dbReference type="GO" id="GO:0071555">
    <property type="term" value="P:cell wall organization"/>
    <property type="evidence" value="ECO:0007669"/>
    <property type="project" value="TreeGrafter"/>
</dbReference>
<keyword evidence="4 7" id="KW-0812">Transmembrane</keyword>
<proteinExistence type="predicted"/>
<evidence type="ECO:0008006" key="10">
    <source>
        <dbReference type="Google" id="ProtNLM"/>
    </source>
</evidence>
<keyword evidence="2" id="KW-1003">Cell membrane</keyword>
<feature type="transmembrane region" description="Helical" evidence="7">
    <location>
        <begin position="61"/>
        <end position="79"/>
    </location>
</feature>
<evidence type="ECO:0000256" key="6">
    <source>
        <dbReference type="ARBA" id="ARBA00023136"/>
    </source>
</evidence>
<gene>
    <name evidence="8" type="ORF">COT97_04890</name>
</gene>
<dbReference type="AlphaFoldDB" id="A0A2H0V5S7"/>
<dbReference type="GO" id="GO:0009103">
    <property type="term" value="P:lipopolysaccharide biosynthetic process"/>
    <property type="evidence" value="ECO:0007669"/>
    <property type="project" value="TreeGrafter"/>
</dbReference>
<dbReference type="PANTHER" id="PTHR22926:SF3">
    <property type="entry name" value="UNDECAPRENYL-PHOSPHATE ALPHA-N-ACETYLGLUCOSAMINYL 1-PHOSPHATE TRANSFERASE"/>
    <property type="match status" value="1"/>
</dbReference>
<dbReference type="GO" id="GO:0044038">
    <property type="term" value="P:cell wall macromolecule biosynthetic process"/>
    <property type="evidence" value="ECO:0007669"/>
    <property type="project" value="TreeGrafter"/>
</dbReference>